<name>A0A8H7B3D2_9PLEO</name>
<feature type="compositionally biased region" description="Polar residues" evidence="1">
    <location>
        <begin position="352"/>
        <end position="361"/>
    </location>
</feature>
<accession>A0A8H7B3D2</accession>
<organism evidence="2 3">
    <name type="scientific">Alternaria burnsii</name>
    <dbReference type="NCBI Taxonomy" id="1187904"/>
    <lineage>
        <taxon>Eukaryota</taxon>
        <taxon>Fungi</taxon>
        <taxon>Dikarya</taxon>
        <taxon>Ascomycota</taxon>
        <taxon>Pezizomycotina</taxon>
        <taxon>Dothideomycetes</taxon>
        <taxon>Pleosporomycetidae</taxon>
        <taxon>Pleosporales</taxon>
        <taxon>Pleosporineae</taxon>
        <taxon>Pleosporaceae</taxon>
        <taxon>Alternaria</taxon>
        <taxon>Alternaria sect. Alternaria</taxon>
    </lineage>
</organism>
<reference evidence="2" key="2">
    <citation type="submission" date="2020-08" db="EMBL/GenBank/DDBJ databases">
        <title>Draft Genome Sequence of Cumin Blight Pathogen Alternaria burnsii.</title>
        <authorList>
            <person name="Feng Z."/>
        </authorList>
    </citation>
    <scope>NUCLEOTIDE SEQUENCE</scope>
    <source>
        <strain evidence="2">CBS107.38</strain>
    </source>
</reference>
<proteinExistence type="predicted"/>
<dbReference type="GeneID" id="62205570"/>
<feature type="compositionally biased region" description="Basic residues" evidence="1">
    <location>
        <begin position="340"/>
        <end position="350"/>
    </location>
</feature>
<gene>
    <name evidence="2" type="ORF">GT037_007345</name>
</gene>
<dbReference type="Proteomes" id="UP000596902">
    <property type="component" value="Unassembled WGS sequence"/>
</dbReference>
<feature type="region of interest" description="Disordered" evidence="1">
    <location>
        <begin position="332"/>
        <end position="407"/>
    </location>
</feature>
<evidence type="ECO:0000256" key="1">
    <source>
        <dbReference type="SAM" id="MobiDB-lite"/>
    </source>
</evidence>
<evidence type="ECO:0000313" key="2">
    <source>
        <dbReference type="EMBL" id="KAF7674585.1"/>
    </source>
</evidence>
<sequence>MGKFCPELDRELYRARLSKEKLTDLDKRAHRLQSRAVRNRVFEASESKWEADAWRDVFSLIRDDDTFEMLDKRPYEFIEEDADNKWSFKRRIPDATIGLRTYDASNLKHGYVCEVDSCTANHDSMQPNKSLLDTRIDLQMHNRQCGLIVDGLWGESNLIFPFAVYEAKKCASAWEQAEDQVYHAFQVYLAMLDDLARDPSDVTRYQCKESEDYQLFGFTSCGSSWRVYIAWYYLDGCHAETIWAGDVTDFMLAYELICLVDQIHDFAANQHRKFVIKHLERWLIHSEEHDPLVHQTNDISDLADPEWLEIKEAWKEARNAKAARTRLRNRLKISDNALNRHSKTPQKAKMTKVSSKVQIQNKRTRGHQPKTVNDSEPKRPRGRPRKSAKTPGSPPSRTATREPQNRA</sequence>
<reference evidence="2" key="1">
    <citation type="submission" date="2020-01" db="EMBL/GenBank/DDBJ databases">
        <authorList>
            <person name="Feng Z.H.Z."/>
        </authorList>
    </citation>
    <scope>NUCLEOTIDE SEQUENCE</scope>
    <source>
        <strain evidence="2">CBS107.38</strain>
    </source>
</reference>
<dbReference type="AlphaFoldDB" id="A0A8H7B3D2"/>
<dbReference type="EMBL" id="JAAABM010000010">
    <property type="protein sequence ID" value="KAF7674585.1"/>
    <property type="molecule type" value="Genomic_DNA"/>
</dbReference>
<keyword evidence="3" id="KW-1185">Reference proteome</keyword>
<comment type="caution">
    <text evidence="2">The sequence shown here is derived from an EMBL/GenBank/DDBJ whole genome shotgun (WGS) entry which is preliminary data.</text>
</comment>
<evidence type="ECO:0000313" key="3">
    <source>
        <dbReference type="Proteomes" id="UP000596902"/>
    </source>
</evidence>
<protein>
    <submittedName>
        <fullName evidence="2">Uncharacterized protein</fullName>
    </submittedName>
</protein>
<dbReference type="RefSeq" id="XP_038784880.1">
    <property type="nucleotide sequence ID" value="XM_038932392.1"/>
</dbReference>